<keyword evidence="8" id="KW-0863">Zinc-finger</keyword>
<organism evidence="19 20">
    <name type="scientific">Psychrobacter frigidicola</name>
    <dbReference type="NCBI Taxonomy" id="45611"/>
    <lineage>
        <taxon>Bacteria</taxon>
        <taxon>Pseudomonadati</taxon>
        <taxon>Pseudomonadota</taxon>
        <taxon>Gammaproteobacteria</taxon>
        <taxon>Moraxellales</taxon>
        <taxon>Moraxellaceae</taxon>
        <taxon>Psychrobacter</taxon>
    </lineage>
</organism>
<evidence type="ECO:0000256" key="7">
    <source>
        <dbReference type="ARBA" id="ARBA00022769"/>
    </source>
</evidence>
<dbReference type="InterPro" id="IPR017871">
    <property type="entry name" value="ABC_transporter-like_CS"/>
</dbReference>
<dbReference type="EMBL" id="VORZ01000001">
    <property type="protein sequence ID" value="TXD98450.1"/>
    <property type="molecule type" value="Genomic_DNA"/>
</dbReference>
<keyword evidence="12" id="KW-0238">DNA-binding</keyword>
<evidence type="ECO:0000256" key="11">
    <source>
        <dbReference type="ARBA" id="ARBA00022881"/>
    </source>
</evidence>
<dbReference type="GO" id="GO:0003677">
    <property type="term" value="F:DNA binding"/>
    <property type="evidence" value="ECO:0007669"/>
    <property type="project" value="UniProtKB-KW"/>
</dbReference>
<dbReference type="InterPro" id="IPR004602">
    <property type="entry name" value="UvrA"/>
</dbReference>
<keyword evidence="5" id="KW-0547">Nucleotide-binding</keyword>
<comment type="similarity">
    <text evidence="14">Belongs to the ABC transporter superfamily. UvrA family.</text>
</comment>
<dbReference type="PANTHER" id="PTHR43152:SF1">
    <property type="entry name" value="UVRA PROTEIN"/>
    <property type="match status" value="1"/>
</dbReference>
<dbReference type="GO" id="GO:0008270">
    <property type="term" value="F:zinc ion binding"/>
    <property type="evidence" value="ECO:0007669"/>
    <property type="project" value="UniProtKB-KW"/>
</dbReference>
<comment type="subcellular location">
    <subcellularLocation>
        <location evidence="1">Cytoplasm</location>
    </subcellularLocation>
</comment>
<keyword evidence="3" id="KW-0479">Metal-binding</keyword>
<evidence type="ECO:0000256" key="10">
    <source>
        <dbReference type="ARBA" id="ARBA00022840"/>
    </source>
</evidence>
<dbReference type="GO" id="GO:0016887">
    <property type="term" value="F:ATP hydrolysis activity"/>
    <property type="evidence" value="ECO:0007669"/>
    <property type="project" value="InterPro"/>
</dbReference>
<evidence type="ECO:0000256" key="4">
    <source>
        <dbReference type="ARBA" id="ARBA00022737"/>
    </source>
</evidence>
<dbReference type="PROSITE" id="PS50893">
    <property type="entry name" value="ABC_TRANSPORTER_2"/>
    <property type="match status" value="1"/>
</dbReference>
<evidence type="ECO:0000256" key="2">
    <source>
        <dbReference type="ARBA" id="ARBA00022490"/>
    </source>
</evidence>
<sequence>MTTNNETSMNNTILNSRKTKKNLRAADPCVTDHSIQVRGARVHNLKNVDVDLPRDALVVFTGISGSGKSSLAFGTLFAESQRRYLDSVSPYARRLIDQVDEPDVDSIEGLPPAVALQQQRGTPSVRSSVGSVTTISNGLRMLYSRAGEYPAGQEILYADAFSPNTPEGACPTCSGIGRVFEVTEKLLVPDDSKTISERTIAAWPPAFQGKNLARILTTLGYDIDIPWHKLPKETRDWILFTDETPTVPVYSEYNIEQVRAAIEKEEKPSYMGTYVSAKNFILHSFATTQSPLTKKRVSQFMQISVCPDCHGKKLKKESLSVKFAGLDIGELSQLTLTEVALKLQDAANKNPDHDKSNREKSIVAQRIASDILSRVEALTMLGLGYLSLERTTPTLSPGELQRLRLATQIRSQLFGVVYVLDEPSAGLHPADTQALLSALDELITAGNSVFVVEHDVSVIRHADWIVDVGPDAGTHGGKVIYSGPVAGLREVTDSHTAQYLFNSAAKVKQNAREPKAWLKLAGVERNNLQGLAVEFPLGVMTTVTGVSGSGKSSLVSQALVELIYEALGQKLTVDAPTGEADLLEQESEIPTGGRIIAGMDDVKRLVTVDQKAIGRTPRSNLATYTGLFDHVRKLFASTPEAKARRYNAGRFSFNTVKGRCPNCEGLGFVMVELLFLPSVYSPCQVCHGQRYNEQTLEITYRGKNIAEVLALTVEAAYEFFSDEPAILRALNALLQVGLGYLRLGQPATELSGGEAQRIKLATELQRIQRGDTLYVLDEPTTGLHPKDVKMLMSQLNGLVDAGNTVIMVEHDMQVASNSDWVIDIGPGAGDEGGQIVAQGSPAEVAKSKVSRTAPFLLAACES</sequence>
<dbReference type="GO" id="GO:0005524">
    <property type="term" value="F:ATP binding"/>
    <property type="evidence" value="ECO:0007669"/>
    <property type="project" value="UniProtKB-KW"/>
</dbReference>
<dbReference type="PANTHER" id="PTHR43152">
    <property type="entry name" value="UVRABC SYSTEM PROTEIN A"/>
    <property type="match status" value="1"/>
</dbReference>
<dbReference type="Proteomes" id="UP000321903">
    <property type="component" value="Unassembled WGS sequence"/>
</dbReference>
<keyword evidence="20" id="KW-1185">Reference proteome</keyword>
<dbReference type="RefSeq" id="WP_147222922.1">
    <property type="nucleotide sequence ID" value="NZ_CAJGYY010000001.1"/>
</dbReference>
<comment type="caution">
    <text evidence="19">The sequence shown here is derived from an EMBL/GenBank/DDBJ whole genome shotgun (WGS) entry which is preliminary data.</text>
</comment>
<evidence type="ECO:0000256" key="17">
    <source>
        <dbReference type="SAM" id="MobiDB-lite"/>
    </source>
</evidence>
<dbReference type="GO" id="GO:0004518">
    <property type="term" value="F:nuclease activity"/>
    <property type="evidence" value="ECO:0007669"/>
    <property type="project" value="UniProtKB-KW"/>
</dbReference>
<dbReference type="Pfam" id="PF17755">
    <property type="entry name" value="UvrA_DNA-bind"/>
    <property type="match status" value="1"/>
</dbReference>
<dbReference type="Gene3D" id="1.20.1580.10">
    <property type="entry name" value="ABC transporter ATPase like domain"/>
    <property type="match status" value="2"/>
</dbReference>
<evidence type="ECO:0000256" key="3">
    <source>
        <dbReference type="ARBA" id="ARBA00022723"/>
    </source>
</evidence>
<keyword evidence="6" id="KW-0227">DNA damage</keyword>
<dbReference type="PROSITE" id="PS00211">
    <property type="entry name" value="ABC_TRANSPORTER_1"/>
    <property type="match status" value="2"/>
</dbReference>
<dbReference type="InterPro" id="IPR027417">
    <property type="entry name" value="P-loop_NTPase"/>
</dbReference>
<keyword evidence="10" id="KW-0067">ATP-binding</keyword>
<evidence type="ECO:0000256" key="6">
    <source>
        <dbReference type="ARBA" id="ARBA00022763"/>
    </source>
</evidence>
<evidence type="ECO:0000313" key="20">
    <source>
        <dbReference type="Proteomes" id="UP000321903"/>
    </source>
</evidence>
<protein>
    <recommendedName>
        <fullName evidence="15">UvrABC system protein A</fullName>
    </recommendedName>
    <alternativeName>
        <fullName evidence="16">Excinuclease ABC subunit A</fullName>
    </alternativeName>
</protein>
<evidence type="ECO:0000256" key="16">
    <source>
        <dbReference type="ARBA" id="ARBA00042156"/>
    </source>
</evidence>
<feature type="region of interest" description="Disordered" evidence="17">
    <location>
        <begin position="1"/>
        <end position="24"/>
    </location>
</feature>
<evidence type="ECO:0000256" key="8">
    <source>
        <dbReference type="ARBA" id="ARBA00022771"/>
    </source>
</evidence>
<evidence type="ECO:0000256" key="5">
    <source>
        <dbReference type="ARBA" id="ARBA00022741"/>
    </source>
</evidence>
<feature type="compositionally biased region" description="Low complexity" evidence="17">
    <location>
        <begin position="1"/>
        <end position="12"/>
    </location>
</feature>
<keyword evidence="11" id="KW-0267">Excision nuclease</keyword>
<reference evidence="19 20" key="1">
    <citation type="submission" date="2019-08" db="EMBL/GenBank/DDBJ databases">
        <title>Genome sequence of Psychrobacter frigidicola ACAM304 (type strain).</title>
        <authorList>
            <person name="Bowman J.P."/>
        </authorList>
    </citation>
    <scope>NUCLEOTIDE SEQUENCE [LARGE SCALE GENOMIC DNA]</scope>
    <source>
        <strain evidence="19 20">ACAM 304</strain>
    </source>
</reference>
<dbReference type="GO" id="GO:0006289">
    <property type="term" value="P:nucleotide-excision repair"/>
    <property type="evidence" value="ECO:0007669"/>
    <property type="project" value="InterPro"/>
</dbReference>
<evidence type="ECO:0000256" key="13">
    <source>
        <dbReference type="ARBA" id="ARBA00023204"/>
    </source>
</evidence>
<keyword evidence="9" id="KW-0862">Zinc</keyword>
<evidence type="ECO:0000256" key="1">
    <source>
        <dbReference type="ARBA" id="ARBA00004496"/>
    </source>
</evidence>
<gene>
    <name evidence="19" type="primary">uvrA</name>
    <name evidence="19" type="ORF">ES754_05920</name>
</gene>
<dbReference type="NCBIfam" id="TIGR00630">
    <property type="entry name" value="uvra"/>
    <property type="match status" value="1"/>
</dbReference>
<evidence type="ECO:0000313" key="19">
    <source>
        <dbReference type="EMBL" id="TXD98450.1"/>
    </source>
</evidence>
<evidence type="ECO:0000256" key="9">
    <source>
        <dbReference type="ARBA" id="ARBA00022833"/>
    </source>
</evidence>
<dbReference type="SUPFAM" id="SSF52540">
    <property type="entry name" value="P-loop containing nucleoside triphosphate hydrolases"/>
    <property type="match status" value="2"/>
</dbReference>
<dbReference type="OrthoDB" id="9809851at2"/>
<dbReference type="GO" id="GO:0005737">
    <property type="term" value="C:cytoplasm"/>
    <property type="evidence" value="ECO:0007669"/>
    <property type="project" value="UniProtKB-SubCell"/>
</dbReference>
<keyword evidence="13" id="KW-0234">DNA repair</keyword>
<name>A0A5C7A709_9GAMM</name>
<keyword evidence="4" id="KW-0677">Repeat</keyword>
<feature type="domain" description="ABC transporter" evidence="18">
    <location>
        <begin position="511"/>
        <end position="857"/>
    </location>
</feature>
<evidence type="ECO:0000256" key="14">
    <source>
        <dbReference type="ARBA" id="ARBA00038000"/>
    </source>
</evidence>
<dbReference type="GO" id="GO:0009380">
    <property type="term" value="C:excinuclease repair complex"/>
    <property type="evidence" value="ECO:0007669"/>
    <property type="project" value="InterPro"/>
</dbReference>
<dbReference type="InterPro" id="IPR003439">
    <property type="entry name" value="ABC_transporter-like_ATP-bd"/>
</dbReference>
<dbReference type="Gene3D" id="1.10.8.280">
    <property type="entry name" value="ABC transporter ATPase domain-like"/>
    <property type="match status" value="1"/>
</dbReference>
<dbReference type="Gene3D" id="3.40.50.300">
    <property type="entry name" value="P-loop containing nucleotide triphosphate hydrolases"/>
    <property type="match status" value="2"/>
</dbReference>
<evidence type="ECO:0000259" key="18">
    <source>
        <dbReference type="PROSITE" id="PS50893"/>
    </source>
</evidence>
<keyword evidence="7" id="KW-0228">DNA excision</keyword>
<evidence type="ECO:0000256" key="12">
    <source>
        <dbReference type="ARBA" id="ARBA00023125"/>
    </source>
</evidence>
<dbReference type="AlphaFoldDB" id="A0A5C7A709"/>
<keyword evidence="2" id="KW-0963">Cytoplasm</keyword>
<evidence type="ECO:0000256" key="15">
    <source>
        <dbReference type="ARBA" id="ARBA00039316"/>
    </source>
</evidence>
<proteinExistence type="inferred from homology"/>
<dbReference type="InterPro" id="IPR041552">
    <property type="entry name" value="UvrA_DNA-bd"/>
</dbReference>
<accession>A0A5C7A709</accession>